<evidence type="ECO:0000256" key="2">
    <source>
        <dbReference type="SAM" id="Phobius"/>
    </source>
</evidence>
<comment type="caution">
    <text evidence="4">The sequence shown here is derived from an EMBL/GenBank/DDBJ whole genome shotgun (WGS) entry which is preliminary data.</text>
</comment>
<reference evidence="4 5" key="1">
    <citation type="submission" date="2019-03" db="EMBL/GenBank/DDBJ databases">
        <authorList>
            <person name="Yang Y."/>
        </authorList>
    </citation>
    <scope>NUCLEOTIDE SEQUENCE [LARGE SCALE GENOMIC DNA]</scope>
    <source>
        <strain evidence="4 5">ASL-1</strain>
    </source>
</reference>
<dbReference type="AlphaFoldDB" id="A0A4Y8LIH9"/>
<feature type="transmembrane region" description="Helical" evidence="2">
    <location>
        <begin position="106"/>
        <end position="127"/>
    </location>
</feature>
<feature type="compositionally biased region" description="Acidic residues" evidence="1">
    <location>
        <begin position="136"/>
        <end position="146"/>
    </location>
</feature>
<dbReference type="Gene3D" id="1.10.260.40">
    <property type="entry name" value="lambda repressor-like DNA-binding domains"/>
    <property type="match status" value="1"/>
</dbReference>
<gene>
    <name evidence="4" type="ORF">E2626_03190</name>
</gene>
<dbReference type="InterPro" id="IPR010982">
    <property type="entry name" value="Lambda_DNA-bd_dom_sf"/>
</dbReference>
<name>A0A4Y8LIH9_9BACL</name>
<dbReference type="InterPro" id="IPR001387">
    <property type="entry name" value="Cro/C1-type_HTH"/>
</dbReference>
<dbReference type="EMBL" id="SORX01000002">
    <property type="protein sequence ID" value="TFE02824.1"/>
    <property type="molecule type" value="Genomic_DNA"/>
</dbReference>
<dbReference type="SMART" id="SM00530">
    <property type="entry name" value="HTH_XRE"/>
    <property type="match status" value="1"/>
</dbReference>
<organism evidence="4 5">
    <name type="scientific">Jeotgalibacillus salarius</name>
    <dbReference type="NCBI Taxonomy" id="546023"/>
    <lineage>
        <taxon>Bacteria</taxon>
        <taxon>Bacillati</taxon>
        <taxon>Bacillota</taxon>
        <taxon>Bacilli</taxon>
        <taxon>Bacillales</taxon>
        <taxon>Caryophanaceae</taxon>
        <taxon>Jeotgalibacillus</taxon>
    </lineage>
</organism>
<keyword evidence="2" id="KW-0812">Transmembrane</keyword>
<dbReference type="PANTHER" id="PTHR34475:SF1">
    <property type="entry name" value="CYTOSKELETON PROTEIN RODZ"/>
    <property type="match status" value="1"/>
</dbReference>
<feature type="compositionally biased region" description="Polar residues" evidence="1">
    <location>
        <begin position="195"/>
        <end position="210"/>
    </location>
</feature>
<proteinExistence type="predicted"/>
<sequence length="297" mass="33008">MTELGSRLKEARESKGYSLEELQGLTKIQKRYLLGIEEGDYSMMPGAFYIRAFIKQYAEAVDLNAEELFETYSSDIPSNHDEQIPSQLSRVKTRGGNKSSTTAFRFIPTAVMLVFVIGIVALAWVLVQSWMSADSEEPADNEEVQQEENISFDQSDENTEEQENNASEDTTENTPAEEQEETEEPAEEPAEESLTVENTGSEGETTNYQVTSSEELTVTIDSDATWVGITDQSGNQLVDQMISSGNGITFDASDLDWFRIRVGSAPGTTVKINDQQVEFGLSDIITQNMIFQVQNPS</sequence>
<evidence type="ECO:0000259" key="3">
    <source>
        <dbReference type="SMART" id="SM00530"/>
    </source>
</evidence>
<feature type="domain" description="HTH cro/C1-type" evidence="3">
    <location>
        <begin position="7"/>
        <end position="63"/>
    </location>
</feature>
<keyword evidence="5" id="KW-1185">Reference proteome</keyword>
<dbReference type="SUPFAM" id="SSF47413">
    <property type="entry name" value="lambda repressor-like DNA-binding domains"/>
    <property type="match status" value="1"/>
</dbReference>
<keyword evidence="2" id="KW-1133">Transmembrane helix</keyword>
<dbReference type="CDD" id="cd00093">
    <property type="entry name" value="HTH_XRE"/>
    <property type="match status" value="1"/>
</dbReference>
<dbReference type="Pfam" id="PF13413">
    <property type="entry name" value="HTH_25"/>
    <property type="match status" value="1"/>
</dbReference>
<dbReference type="GO" id="GO:0003677">
    <property type="term" value="F:DNA binding"/>
    <property type="evidence" value="ECO:0007669"/>
    <property type="project" value="InterPro"/>
</dbReference>
<protein>
    <submittedName>
        <fullName evidence="4">Helix-turn-helix domain-containing protein</fullName>
    </submittedName>
</protein>
<dbReference type="Proteomes" id="UP000297776">
    <property type="component" value="Unassembled WGS sequence"/>
</dbReference>
<dbReference type="Pfam" id="PF13464">
    <property type="entry name" value="RodZ_C"/>
    <property type="match status" value="1"/>
</dbReference>
<dbReference type="OrthoDB" id="9797543at2"/>
<accession>A0A4Y8LIH9</accession>
<feature type="compositionally biased region" description="Acidic residues" evidence="1">
    <location>
        <begin position="169"/>
        <end position="191"/>
    </location>
</feature>
<evidence type="ECO:0000256" key="1">
    <source>
        <dbReference type="SAM" id="MobiDB-lite"/>
    </source>
</evidence>
<evidence type="ECO:0000313" key="5">
    <source>
        <dbReference type="Proteomes" id="UP000297776"/>
    </source>
</evidence>
<feature type="compositionally biased region" description="Acidic residues" evidence="1">
    <location>
        <begin position="154"/>
        <end position="163"/>
    </location>
</feature>
<dbReference type="RefSeq" id="WP_134379608.1">
    <property type="nucleotide sequence ID" value="NZ_SORX01000002.1"/>
</dbReference>
<dbReference type="InterPro" id="IPR050400">
    <property type="entry name" value="Bact_Cytoskel_RodZ"/>
</dbReference>
<dbReference type="InterPro" id="IPR025194">
    <property type="entry name" value="RodZ-like_C"/>
</dbReference>
<keyword evidence="2" id="KW-0472">Membrane</keyword>
<dbReference type="PANTHER" id="PTHR34475">
    <property type="match status" value="1"/>
</dbReference>
<evidence type="ECO:0000313" key="4">
    <source>
        <dbReference type="EMBL" id="TFE02824.1"/>
    </source>
</evidence>
<feature type="region of interest" description="Disordered" evidence="1">
    <location>
        <begin position="136"/>
        <end position="210"/>
    </location>
</feature>